<dbReference type="PROSITE" id="PS51760">
    <property type="entry name" value="GH10_2"/>
    <property type="match status" value="1"/>
</dbReference>
<dbReference type="SUPFAM" id="SSF51445">
    <property type="entry name" value="(Trans)glycosidases"/>
    <property type="match status" value="1"/>
</dbReference>
<comment type="similarity">
    <text evidence="2">Belongs to the glycosyl hydrolase 10 (cellulase F) family.</text>
</comment>
<comment type="caution">
    <text evidence="11">The sequence shown here is derived from an EMBL/GenBank/DDBJ whole genome shotgun (WGS) entry which is preliminary data.</text>
</comment>
<evidence type="ECO:0000313" key="11">
    <source>
        <dbReference type="EMBL" id="KXI29655.1"/>
    </source>
</evidence>
<keyword evidence="4" id="KW-0858">Xylan degradation</keyword>
<dbReference type="RefSeq" id="WP_068372519.1">
    <property type="nucleotide sequence ID" value="NZ_LSNE01000003.1"/>
</dbReference>
<dbReference type="GO" id="GO:0031176">
    <property type="term" value="F:endo-1,4-beta-xylanase activity"/>
    <property type="evidence" value="ECO:0007669"/>
    <property type="project" value="UniProtKB-EC"/>
</dbReference>
<dbReference type="InterPro" id="IPR044846">
    <property type="entry name" value="GH10"/>
</dbReference>
<name>A0A136A341_9ALTE</name>
<dbReference type="SMART" id="SM00633">
    <property type="entry name" value="Glyco_10"/>
    <property type="match status" value="1"/>
</dbReference>
<keyword evidence="9" id="KW-0624">Polysaccharide degradation</keyword>
<feature type="domain" description="GH10" evidence="10">
    <location>
        <begin position="278"/>
        <end position="560"/>
    </location>
</feature>
<evidence type="ECO:0000256" key="9">
    <source>
        <dbReference type="ARBA" id="ARBA00023326"/>
    </source>
</evidence>
<keyword evidence="5" id="KW-0732">Signal</keyword>
<dbReference type="Pfam" id="PF00331">
    <property type="entry name" value="Glyco_hydro_10"/>
    <property type="match status" value="1"/>
</dbReference>
<dbReference type="Gene3D" id="2.60.120.260">
    <property type="entry name" value="Galactose-binding domain-like"/>
    <property type="match status" value="1"/>
</dbReference>
<dbReference type="EMBL" id="LSNE01000003">
    <property type="protein sequence ID" value="KXI29655.1"/>
    <property type="molecule type" value="Genomic_DNA"/>
</dbReference>
<evidence type="ECO:0000256" key="8">
    <source>
        <dbReference type="ARBA" id="ARBA00023295"/>
    </source>
</evidence>
<gene>
    <name evidence="11" type="ORF">AX660_06310</name>
</gene>
<dbReference type="PANTHER" id="PTHR31490:SF88">
    <property type="entry name" value="BETA-XYLANASE"/>
    <property type="match status" value="1"/>
</dbReference>
<sequence length="625" mass="71133">MLNFRSVGVLRHQANLFVFWFAVLVVMPAWAAPTYIQQLEQQLPANAQPQWFFTSTSDETLKVSGQTGAYKSQWLPSDGMVNSPILRIHTLKETEQAWHVVMHSWSNPQPIKKDQWVMVSFKTRLSPDATEGNIRGQVEVNKPSWLGITTVSFKATAQWQQVIGVARSPKNLDKNAAILSLHLGLGKQSIDIAELALVALASDVNENELPVTALQYDGMEAEAPWRNTAQTMIEQHRKGQLKLNVLNSDGQALLGAQVILQQRRNDYEFGSFVSNVLTNNAPIMNQYQQWFSYYFNVATTPVYWADWGWANPVRQQDYIDMASYFQQQQIPSRGHSLLYPGFRFSPQSLVSLRGDAQAFIAHINQHLEKVVPLFKQLGINEFDVINELRDEHDWAKVVGEDRWLDQVVAWFHLVHRLHPEAKLYINENSILTDGGNNIRQQDLYFELITTLLAKGAPLHGIGMQGHFTALVTPVEKLWTVLDRFATFKLPIRITEFDLSTRDAQGQAAYESDFYTAMLAHPATVGVTRWGFYQPQMWTPQGAMIDNQGQAKPNAKALHKLFSHTWNSSGQYLVDSQGKVEVQAFYGEYAVEVEHKGVRQQFIINFANPTTRKKELAQNEFKLVFQ</sequence>
<keyword evidence="8" id="KW-0326">Glycosidase</keyword>
<keyword evidence="12" id="KW-1185">Reference proteome</keyword>
<evidence type="ECO:0000313" key="12">
    <source>
        <dbReference type="Proteomes" id="UP000070299"/>
    </source>
</evidence>
<evidence type="ECO:0000256" key="2">
    <source>
        <dbReference type="ARBA" id="ARBA00007495"/>
    </source>
</evidence>
<dbReference type="EC" id="3.2.1.8" evidence="3"/>
<accession>A0A136A341</accession>
<dbReference type="OrthoDB" id="9815836at2"/>
<proteinExistence type="inferred from homology"/>
<evidence type="ECO:0000259" key="10">
    <source>
        <dbReference type="PROSITE" id="PS51760"/>
    </source>
</evidence>
<dbReference type="GO" id="GO:0045493">
    <property type="term" value="P:xylan catabolic process"/>
    <property type="evidence" value="ECO:0007669"/>
    <property type="project" value="UniProtKB-KW"/>
</dbReference>
<evidence type="ECO:0000256" key="5">
    <source>
        <dbReference type="ARBA" id="ARBA00022729"/>
    </source>
</evidence>
<dbReference type="Gene3D" id="3.20.20.80">
    <property type="entry name" value="Glycosidases"/>
    <property type="match status" value="1"/>
</dbReference>
<dbReference type="InterPro" id="IPR017853">
    <property type="entry name" value="GH"/>
</dbReference>
<protein>
    <recommendedName>
        <fullName evidence="3">endo-1,4-beta-xylanase</fullName>
        <ecNumber evidence="3">3.2.1.8</ecNumber>
    </recommendedName>
</protein>
<dbReference type="Proteomes" id="UP000070299">
    <property type="component" value="Unassembled WGS sequence"/>
</dbReference>
<reference evidence="12" key="1">
    <citation type="submission" date="2016-02" db="EMBL/GenBank/DDBJ databases">
        <authorList>
            <person name="Schultz-Johansen M."/>
            <person name="Glaring M.A."/>
            <person name="Bech P.K."/>
            <person name="Stougaard P."/>
        </authorList>
    </citation>
    <scope>NUCLEOTIDE SEQUENCE [LARGE SCALE GENOMIC DNA]</scope>
    <source>
        <strain evidence="12">S66</strain>
    </source>
</reference>
<evidence type="ECO:0000256" key="1">
    <source>
        <dbReference type="ARBA" id="ARBA00000681"/>
    </source>
</evidence>
<dbReference type="InterPro" id="IPR001000">
    <property type="entry name" value="GH10_dom"/>
</dbReference>
<dbReference type="AlphaFoldDB" id="A0A136A341"/>
<dbReference type="PANTHER" id="PTHR31490">
    <property type="entry name" value="GLYCOSYL HYDROLASE"/>
    <property type="match status" value="1"/>
</dbReference>
<keyword evidence="6" id="KW-0378">Hydrolase</keyword>
<dbReference type="STRING" id="1799789.AX660_06310"/>
<organism evidence="11 12">
    <name type="scientific">Paraglaciecola hydrolytica</name>
    <dbReference type="NCBI Taxonomy" id="1799789"/>
    <lineage>
        <taxon>Bacteria</taxon>
        <taxon>Pseudomonadati</taxon>
        <taxon>Pseudomonadota</taxon>
        <taxon>Gammaproteobacteria</taxon>
        <taxon>Alteromonadales</taxon>
        <taxon>Alteromonadaceae</taxon>
        <taxon>Paraglaciecola</taxon>
    </lineage>
</organism>
<evidence type="ECO:0000256" key="7">
    <source>
        <dbReference type="ARBA" id="ARBA00023277"/>
    </source>
</evidence>
<keyword evidence="7" id="KW-0119">Carbohydrate metabolism</keyword>
<evidence type="ECO:0000256" key="6">
    <source>
        <dbReference type="ARBA" id="ARBA00022801"/>
    </source>
</evidence>
<comment type="catalytic activity">
    <reaction evidence="1">
        <text>Endohydrolysis of (1-&gt;4)-beta-D-xylosidic linkages in xylans.</text>
        <dbReference type="EC" id="3.2.1.8"/>
    </reaction>
</comment>
<evidence type="ECO:0000256" key="4">
    <source>
        <dbReference type="ARBA" id="ARBA00022651"/>
    </source>
</evidence>
<evidence type="ECO:0000256" key="3">
    <source>
        <dbReference type="ARBA" id="ARBA00012590"/>
    </source>
</evidence>